<comment type="caution">
    <text evidence="1">The sequence shown here is derived from an EMBL/GenBank/DDBJ whole genome shotgun (WGS) entry which is preliminary data.</text>
</comment>
<protein>
    <submittedName>
        <fullName evidence="1">Uncharacterized protein</fullName>
    </submittedName>
</protein>
<dbReference type="AlphaFoldDB" id="A0AAD7FN60"/>
<gene>
    <name evidence="1" type="ORF">FB45DRAFT_1004398</name>
</gene>
<sequence length="202" mass="22355">MSTHKTFAAVQLPTLPAASLLLPGHMITHKLLGINVFPKIPPQIKERRQIWDAVPTLTAVTVVETLMSNILRLEGRRRIMARARGWGILTRRSLGRGRLEGGSLREGMCTGVLGSPYDEVNKRKTGNSKRQGADIASQSQLVLESNQSLRHKAPGQVPMFADALQVLPSVIVQAYPPQWAKLTSDQLLVCRDSREDDAKKDF</sequence>
<evidence type="ECO:0000313" key="1">
    <source>
        <dbReference type="EMBL" id="KAJ7628986.1"/>
    </source>
</evidence>
<dbReference type="Proteomes" id="UP001221142">
    <property type="component" value="Unassembled WGS sequence"/>
</dbReference>
<keyword evidence="2" id="KW-1185">Reference proteome</keyword>
<accession>A0AAD7FN60</accession>
<reference evidence="1" key="1">
    <citation type="submission" date="2023-03" db="EMBL/GenBank/DDBJ databases">
        <title>Massive genome expansion in bonnet fungi (Mycena s.s.) driven by repeated elements and novel gene families across ecological guilds.</title>
        <authorList>
            <consortium name="Lawrence Berkeley National Laboratory"/>
            <person name="Harder C.B."/>
            <person name="Miyauchi S."/>
            <person name="Viragh M."/>
            <person name="Kuo A."/>
            <person name="Thoen E."/>
            <person name="Andreopoulos B."/>
            <person name="Lu D."/>
            <person name="Skrede I."/>
            <person name="Drula E."/>
            <person name="Henrissat B."/>
            <person name="Morin E."/>
            <person name="Kohler A."/>
            <person name="Barry K."/>
            <person name="LaButti K."/>
            <person name="Morin E."/>
            <person name="Salamov A."/>
            <person name="Lipzen A."/>
            <person name="Mereny Z."/>
            <person name="Hegedus B."/>
            <person name="Baldrian P."/>
            <person name="Stursova M."/>
            <person name="Weitz H."/>
            <person name="Taylor A."/>
            <person name="Grigoriev I.V."/>
            <person name="Nagy L.G."/>
            <person name="Martin F."/>
            <person name="Kauserud H."/>
        </authorList>
    </citation>
    <scope>NUCLEOTIDE SEQUENCE</scope>
    <source>
        <strain evidence="1">9284</strain>
    </source>
</reference>
<evidence type="ECO:0000313" key="2">
    <source>
        <dbReference type="Proteomes" id="UP001221142"/>
    </source>
</evidence>
<proteinExistence type="predicted"/>
<name>A0AAD7FN60_9AGAR</name>
<dbReference type="EMBL" id="JARKIF010000010">
    <property type="protein sequence ID" value="KAJ7628986.1"/>
    <property type="molecule type" value="Genomic_DNA"/>
</dbReference>
<organism evidence="1 2">
    <name type="scientific">Roridomyces roridus</name>
    <dbReference type="NCBI Taxonomy" id="1738132"/>
    <lineage>
        <taxon>Eukaryota</taxon>
        <taxon>Fungi</taxon>
        <taxon>Dikarya</taxon>
        <taxon>Basidiomycota</taxon>
        <taxon>Agaricomycotina</taxon>
        <taxon>Agaricomycetes</taxon>
        <taxon>Agaricomycetidae</taxon>
        <taxon>Agaricales</taxon>
        <taxon>Marasmiineae</taxon>
        <taxon>Mycenaceae</taxon>
        <taxon>Roridomyces</taxon>
    </lineage>
</organism>